<feature type="transmembrane region" description="Helical" evidence="7">
    <location>
        <begin position="44"/>
        <end position="65"/>
    </location>
</feature>
<gene>
    <name evidence="9" type="ORF">SAMN05216605_11472</name>
</gene>
<dbReference type="OrthoDB" id="9810492at2"/>
<feature type="transmembrane region" description="Helical" evidence="7">
    <location>
        <begin position="206"/>
        <end position="233"/>
    </location>
</feature>
<dbReference type="InterPro" id="IPR050171">
    <property type="entry name" value="MFS_Transporters"/>
</dbReference>
<feature type="transmembrane region" description="Helical" evidence="7">
    <location>
        <begin position="245"/>
        <end position="263"/>
    </location>
</feature>
<keyword evidence="3" id="KW-1003">Cell membrane</keyword>
<evidence type="ECO:0000256" key="7">
    <source>
        <dbReference type="SAM" id="Phobius"/>
    </source>
</evidence>
<sequence length="401" mass="41331">MTSPASPSSRDFFIAAAALLIAMVGTTLPTPLYAIYQQRLGFDASWLTIIFSIYAAGVIAALLAVGSWSDQLGRRPMLLAGLSMGAISAVIFLCTDSIGGLLIGRLFSGFSAGIMTGTATVAVIELAPRSWKNATLMATAANMLGLGLGPLLAGFTSQYLDDPLHLIFYVHLVLLLLAALGIAVIRETVKRPAQLKLGIQKPSVPASVRGVFISASIAGLAGFSVAGLFTSMVPSVMIHIMEARGGLVIGAVIGLFFVASIVGQASLQWLPKSQHMNLGCVGLMLGMISLGLSIATAQLLLLILAGLLAGIGQGMILRSGMGAVTASSPPDQKAAVTSAFFVVLYVSISVPVVAVGFSVQAFGLPHVGEFFASLVALVALLAMLSMKRVQSRQAAVSSAGN</sequence>
<keyword evidence="2" id="KW-0813">Transport</keyword>
<feature type="domain" description="Major facilitator superfamily (MFS) profile" evidence="8">
    <location>
        <begin position="11"/>
        <end position="390"/>
    </location>
</feature>
<dbReference type="InterPro" id="IPR036259">
    <property type="entry name" value="MFS_trans_sf"/>
</dbReference>
<dbReference type="InterPro" id="IPR020846">
    <property type="entry name" value="MFS_dom"/>
</dbReference>
<dbReference type="RefSeq" id="WP_074756305.1">
    <property type="nucleotide sequence ID" value="NZ_FNCO01000014.1"/>
</dbReference>
<evidence type="ECO:0000256" key="3">
    <source>
        <dbReference type="ARBA" id="ARBA00022475"/>
    </source>
</evidence>
<feature type="transmembrane region" description="Helical" evidence="7">
    <location>
        <begin position="77"/>
        <end position="103"/>
    </location>
</feature>
<dbReference type="Proteomes" id="UP000182894">
    <property type="component" value="Unassembled WGS sequence"/>
</dbReference>
<dbReference type="Pfam" id="PF07690">
    <property type="entry name" value="MFS_1"/>
    <property type="match status" value="1"/>
</dbReference>
<comment type="subcellular location">
    <subcellularLocation>
        <location evidence="1">Cell membrane</location>
        <topology evidence="1">Multi-pass membrane protein</topology>
    </subcellularLocation>
</comment>
<feature type="transmembrane region" description="Helical" evidence="7">
    <location>
        <begin position="363"/>
        <end position="384"/>
    </location>
</feature>
<dbReference type="Gene3D" id="1.20.1250.20">
    <property type="entry name" value="MFS general substrate transporter like domains"/>
    <property type="match status" value="1"/>
</dbReference>
<dbReference type="AlphaFoldDB" id="A0A1G8L8T0"/>
<evidence type="ECO:0000313" key="10">
    <source>
        <dbReference type="Proteomes" id="UP000182894"/>
    </source>
</evidence>
<evidence type="ECO:0000256" key="6">
    <source>
        <dbReference type="ARBA" id="ARBA00023136"/>
    </source>
</evidence>
<evidence type="ECO:0000256" key="2">
    <source>
        <dbReference type="ARBA" id="ARBA00022448"/>
    </source>
</evidence>
<evidence type="ECO:0000313" key="9">
    <source>
        <dbReference type="EMBL" id="SDI52046.1"/>
    </source>
</evidence>
<dbReference type="PANTHER" id="PTHR23517">
    <property type="entry name" value="RESISTANCE PROTEIN MDTM, PUTATIVE-RELATED-RELATED"/>
    <property type="match status" value="1"/>
</dbReference>
<name>A0A1G8L8T0_9PSED</name>
<accession>A0A1G8L8T0</accession>
<dbReference type="GO" id="GO:0005886">
    <property type="term" value="C:plasma membrane"/>
    <property type="evidence" value="ECO:0007669"/>
    <property type="project" value="UniProtKB-SubCell"/>
</dbReference>
<dbReference type="PROSITE" id="PS50850">
    <property type="entry name" value="MFS"/>
    <property type="match status" value="1"/>
</dbReference>
<reference evidence="10" key="1">
    <citation type="submission" date="2016-10" db="EMBL/GenBank/DDBJ databases">
        <authorList>
            <person name="Varghese N."/>
            <person name="Submissions S."/>
        </authorList>
    </citation>
    <scope>NUCLEOTIDE SEQUENCE [LARGE SCALE GENOMIC DNA]</scope>
    <source>
        <strain evidence="10">ATCC 700689</strain>
    </source>
</reference>
<feature type="transmembrane region" description="Helical" evidence="7">
    <location>
        <begin position="109"/>
        <end position="128"/>
    </location>
</feature>
<evidence type="ECO:0000259" key="8">
    <source>
        <dbReference type="PROSITE" id="PS50850"/>
    </source>
</evidence>
<feature type="transmembrane region" description="Helical" evidence="7">
    <location>
        <begin position="338"/>
        <end position="357"/>
    </location>
</feature>
<keyword evidence="5 7" id="KW-1133">Transmembrane helix</keyword>
<keyword evidence="6 7" id="KW-0472">Membrane</keyword>
<keyword evidence="10" id="KW-1185">Reference proteome</keyword>
<feature type="transmembrane region" description="Helical" evidence="7">
    <location>
        <begin position="166"/>
        <end position="185"/>
    </location>
</feature>
<dbReference type="PANTHER" id="PTHR23517:SF13">
    <property type="entry name" value="MAJOR FACILITATOR SUPERFAMILY MFS_1"/>
    <property type="match status" value="1"/>
</dbReference>
<dbReference type="SUPFAM" id="SSF103473">
    <property type="entry name" value="MFS general substrate transporter"/>
    <property type="match status" value="1"/>
</dbReference>
<dbReference type="STRING" id="89065.SAMN05216605_11472"/>
<organism evidence="9 10">
    <name type="scientific">Pseudomonas abietaniphila</name>
    <dbReference type="NCBI Taxonomy" id="89065"/>
    <lineage>
        <taxon>Bacteria</taxon>
        <taxon>Pseudomonadati</taxon>
        <taxon>Pseudomonadota</taxon>
        <taxon>Gammaproteobacteria</taxon>
        <taxon>Pseudomonadales</taxon>
        <taxon>Pseudomonadaceae</taxon>
        <taxon>Pseudomonas</taxon>
    </lineage>
</organism>
<proteinExistence type="predicted"/>
<feature type="transmembrane region" description="Helical" evidence="7">
    <location>
        <begin position="140"/>
        <end position="160"/>
    </location>
</feature>
<evidence type="ECO:0000256" key="4">
    <source>
        <dbReference type="ARBA" id="ARBA00022692"/>
    </source>
</evidence>
<protein>
    <submittedName>
        <fullName evidence="9">Predicted arabinose efflux permease, MFS family</fullName>
    </submittedName>
</protein>
<feature type="transmembrane region" description="Helical" evidence="7">
    <location>
        <begin position="275"/>
        <end position="294"/>
    </location>
</feature>
<evidence type="ECO:0000256" key="5">
    <source>
        <dbReference type="ARBA" id="ARBA00022989"/>
    </source>
</evidence>
<dbReference type="GO" id="GO:0022857">
    <property type="term" value="F:transmembrane transporter activity"/>
    <property type="evidence" value="ECO:0007669"/>
    <property type="project" value="InterPro"/>
</dbReference>
<feature type="transmembrane region" description="Helical" evidence="7">
    <location>
        <begin position="300"/>
        <end position="317"/>
    </location>
</feature>
<dbReference type="InterPro" id="IPR011701">
    <property type="entry name" value="MFS"/>
</dbReference>
<keyword evidence="4 7" id="KW-0812">Transmembrane</keyword>
<evidence type="ECO:0000256" key="1">
    <source>
        <dbReference type="ARBA" id="ARBA00004651"/>
    </source>
</evidence>
<dbReference type="EMBL" id="FNCO01000014">
    <property type="protein sequence ID" value="SDI52046.1"/>
    <property type="molecule type" value="Genomic_DNA"/>
</dbReference>